<evidence type="ECO:0000313" key="3">
    <source>
        <dbReference type="EMBL" id="HDX32547.1"/>
    </source>
</evidence>
<dbReference type="AlphaFoldDB" id="A0A7C1JU47"/>
<dbReference type="PANTHER" id="PTHR43249">
    <property type="entry name" value="UDP-N-ACETYL-2-AMINO-2-DEOXY-D-GLUCURONATE OXIDASE"/>
    <property type="match status" value="1"/>
</dbReference>
<comment type="caution">
    <text evidence="3">The sequence shown here is derived from an EMBL/GenBank/DDBJ whole genome shotgun (WGS) entry which is preliminary data.</text>
</comment>
<dbReference type="EMBL" id="DSMG01000142">
    <property type="protein sequence ID" value="HDX32547.1"/>
    <property type="molecule type" value="Genomic_DNA"/>
</dbReference>
<sequence length="358" mass="39120">MSMFPEWRVAVVGAGTISQRVHIPVFQKQPNTTVVAVCDVNEARARAVAEETGVAAVYSDYEKMLQEIQPNITVVATPNVFHKPMAIAALEAGAHVLCEKPVALTYADAQAMFATAAAQNRVLTVGTHFRFTAPMQAAKRHAEQGFFGRIYAARTVWQRRNGIPGYGSWFTNKDLAGGGALLDIGVHTLDRALYIMGYPRPRRVSGAMFAEFGPRGRGLGGWGADILQPSANARYDVDDVAWAQVVFEDGAVLQFQVAWASNYPETFVTEIFGNEGGAYIGGWDSVQLYTMLNGLEVKIETELPAQRGSSYEQLINNFVRRLEGDESADIVTPEQALVHVQIVDAIMRSATEGCEVML</sequence>
<feature type="domain" description="GFO/IDH/MocA-like oxidoreductase" evidence="2">
    <location>
        <begin position="135"/>
        <end position="277"/>
    </location>
</feature>
<organism evidence="3">
    <name type="scientific">Caldilinea aerophila</name>
    <dbReference type="NCBI Taxonomy" id="133453"/>
    <lineage>
        <taxon>Bacteria</taxon>
        <taxon>Bacillati</taxon>
        <taxon>Chloroflexota</taxon>
        <taxon>Caldilineae</taxon>
        <taxon>Caldilineales</taxon>
        <taxon>Caldilineaceae</taxon>
        <taxon>Caldilinea</taxon>
    </lineage>
</organism>
<name>A0A7C1JU47_9CHLR</name>
<dbReference type="Gene3D" id="3.40.50.720">
    <property type="entry name" value="NAD(P)-binding Rossmann-like Domain"/>
    <property type="match status" value="1"/>
</dbReference>
<dbReference type="GO" id="GO:0000166">
    <property type="term" value="F:nucleotide binding"/>
    <property type="evidence" value="ECO:0007669"/>
    <property type="project" value="InterPro"/>
</dbReference>
<dbReference type="Pfam" id="PF01408">
    <property type="entry name" value="GFO_IDH_MocA"/>
    <property type="match status" value="1"/>
</dbReference>
<evidence type="ECO:0000259" key="2">
    <source>
        <dbReference type="Pfam" id="PF22725"/>
    </source>
</evidence>
<evidence type="ECO:0000259" key="1">
    <source>
        <dbReference type="Pfam" id="PF01408"/>
    </source>
</evidence>
<reference evidence="3" key="1">
    <citation type="journal article" date="2020" name="mSystems">
        <title>Genome- and Community-Level Interaction Insights into Carbon Utilization and Element Cycling Functions of Hydrothermarchaeota in Hydrothermal Sediment.</title>
        <authorList>
            <person name="Zhou Z."/>
            <person name="Liu Y."/>
            <person name="Xu W."/>
            <person name="Pan J."/>
            <person name="Luo Z.H."/>
            <person name="Li M."/>
        </authorList>
    </citation>
    <scope>NUCLEOTIDE SEQUENCE [LARGE SCALE GENOMIC DNA]</scope>
    <source>
        <strain evidence="3">SpSt-289</strain>
    </source>
</reference>
<dbReference type="InterPro" id="IPR055170">
    <property type="entry name" value="GFO_IDH_MocA-like_dom"/>
</dbReference>
<dbReference type="SUPFAM" id="SSF55347">
    <property type="entry name" value="Glyceraldehyde-3-phosphate dehydrogenase-like, C-terminal domain"/>
    <property type="match status" value="1"/>
</dbReference>
<protein>
    <submittedName>
        <fullName evidence="3">Gfo/Idh/MocA family oxidoreductase</fullName>
    </submittedName>
</protein>
<dbReference type="InterPro" id="IPR036291">
    <property type="entry name" value="NAD(P)-bd_dom_sf"/>
</dbReference>
<proteinExistence type="predicted"/>
<gene>
    <name evidence="3" type="ORF">ENQ20_13825</name>
</gene>
<accession>A0A7C1JU47</accession>
<feature type="domain" description="Gfo/Idh/MocA-like oxidoreductase N-terminal" evidence="1">
    <location>
        <begin position="8"/>
        <end position="126"/>
    </location>
</feature>
<dbReference type="Gene3D" id="3.30.360.10">
    <property type="entry name" value="Dihydrodipicolinate Reductase, domain 2"/>
    <property type="match status" value="1"/>
</dbReference>
<dbReference type="PANTHER" id="PTHR43249:SF1">
    <property type="entry name" value="D-GLUCOSIDE 3-DEHYDROGENASE"/>
    <property type="match status" value="1"/>
</dbReference>
<dbReference type="Pfam" id="PF22725">
    <property type="entry name" value="GFO_IDH_MocA_C3"/>
    <property type="match status" value="1"/>
</dbReference>
<dbReference type="InterPro" id="IPR052515">
    <property type="entry name" value="Gfo/Idh/MocA_Oxidoreductase"/>
</dbReference>
<dbReference type="SUPFAM" id="SSF51735">
    <property type="entry name" value="NAD(P)-binding Rossmann-fold domains"/>
    <property type="match status" value="1"/>
</dbReference>
<dbReference type="InterPro" id="IPR000683">
    <property type="entry name" value="Gfo/Idh/MocA-like_OxRdtase_N"/>
</dbReference>